<proteinExistence type="predicted"/>
<keyword evidence="1" id="KW-0175">Coiled coil</keyword>
<organism evidence="3">
    <name type="scientific">marine metagenome</name>
    <dbReference type="NCBI Taxonomy" id="408172"/>
    <lineage>
        <taxon>unclassified sequences</taxon>
        <taxon>metagenomes</taxon>
        <taxon>ecological metagenomes</taxon>
    </lineage>
</organism>
<accession>A0A382IHX1</accession>
<dbReference type="EMBL" id="UINC01067315">
    <property type="protein sequence ID" value="SVB98872.1"/>
    <property type="molecule type" value="Genomic_DNA"/>
</dbReference>
<reference evidence="3" key="1">
    <citation type="submission" date="2018-05" db="EMBL/GenBank/DDBJ databases">
        <authorList>
            <person name="Lanie J.A."/>
            <person name="Ng W.-L."/>
            <person name="Kazmierczak K.M."/>
            <person name="Andrzejewski T.M."/>
            <person name="Davidsen T.M."/>
            <person name="Wayne K.J."/>
            <person name="Tettelin H."/>
            <person name="Glass J.I."/>
            <person name="Rusch D."/>
            <person name="Podicherti R."/>
            <person name="Tsui H.-C.T."/>
            <person name="Winkler M.E."/>
        </authorList>
    </citation>
    <scope>NUCLEOTIDE SEQUENCE</scope>
</reference>
<name>A0A382IHX1_9ZZZZ</name>
<dbReference type="AlphaFoldDB" id="A0A382IHX1"/>
<feature type="compositionally biased region" description="Basic and acidic residues" evidence="2">
    <location>
        <begin position="97"/>
        <end position="108"/>
    </location>
</feature>
<feature type="coiled-coil region" evidence="1">
    <location>
        <begin position="4"/>
        <end position="31"/>
    </location>
</feature>
<sequence length="108" mass="12397">MKVDSNLLEVLERMESRLDRIEDKVDSIKAGHRKSLEWIGTLSEHIRSLDEFREEVRASFEPLCGKLDHIDEVVRILRHATVDISRRVEAVEGPEGPPKDGELRARAL</sequence>
<protein>
    <submittedName>
        <fullName evidence="3">Uncharacterized protein</fullName>
    </submittedName>
</protein>
<evidence type="ECO:0000256" key="2">
    <source>
        <dbReference type="SAM" id="MobiDB-lite"/>
    </source>
</evidence>
<gene>
    <name evidence="3" type="ORF">METZ01_LOCUS251726</name>
</gene>
<evidence type="ECO:0000256" key="1">
    <source>
        <dbReference type="SAM" id="Coils"/>
    </source>
</evidence>
<feature type="region of interest" description="Disordered" evidence="2">
    <location>
        <begin position="89"/>
        <end position="108"/>
    </location>
</feature>
<evidence type="ECO:0000313" key="3">
    <source>
        <dbReference type="EMBL" id="SVB98872.1"/>
    </source>
</evidence>